<dbReference type="HOGENOM" id="CLU_031625_0_1_1"/>
<evidence type="ECO:0000313" key="7">
    <source>
        <dbReference type="EMBL" id="BAM83058.1"/>
    </source>
</evidence>
<dbReference type="InterPro" id="IPR019831">
    <property type="entry name" value="Mn/Fe_SOD_N"/>
</dbReference>
<dbReference type="InterPro" id="IPR001189">
    <property type="entry name" value="Mn/Fe_SOD"/>
</dbReference>
<dbReference type="PROSITE" id="PS00088">
    <property type="entry name" value="SOD_MN"/>
    <property type="match status" value="1"/>
</dbReference>
<evidence type="ECO:0000256" key="2">
    <source>
        <dbReference type="ARBA" id="ARBA00012682"/>
    </source>
</evidence>
<dbReference type="EMBL" id="AP006502">
    <property type="protein sequence ID" value="BAM83058.1"/>
    <property type="molecule type" value="Genomic_DNA"/>
</dbReference>
<dbReference type="SUPFAM" id="SSF54719">
    <property type="entry name" value="Fe,Mn superoxide dismutase (SOD), C-terminal domain"/>
    <property type="match status" value="1"/>
</dbReference>
<feature type="domain" description="Manganese/iron superoxide dismutase C-terminal" evidence="6">
    <location>
        <begin position="204"/>
        <end position="306"/>
    </location>
</feature>
<dbReference type="PANTHER" id="PTHR43595">
    <property type="entry name" value="37S RIBOSOMAL PROTEIN S26, MITOCHONDRIAL"/>
    <property type="match status" value="1"/>
</dbReference>
<proteinExistence type="inferred from homology"/>
<protein>
    <recommendedName>
        <fullName evidence="2">superoxide dismutase</fullName>
        <ecNumber evidence="2">1.15.1.1</ecNumber>
    </recommendedName>
</protein>
<evidence type="ECO:0000313" key="8">
    <source>
        <dbReference type="Proteomes" id="UP000007014"/>
    </source>
</evidence>
<comment type="similarity">
    <text evidence="1">Belongs to the iron/manganese superoxide dismutase family.</text>
</comment>
<keyword evidence="4" id="KW-0560">Oxidoreductase</keyword>
<gene>
    <name evidence="7" type="ORF">CYME_CMT028C</name>
</gene>
<dbReference type="OMA" id="IMETHHA"/>
<dbReference type="InterPro" id="IPR019832">
    <property type="entry name" value="Mn/Fe_SOD_C"/>
</dbReference>
<dbReference type="Proteomes" id="UP000007014">
    <property type="component" value="Chromosome 20"/>
</dbReference>
<dbReference type="AlphaFoldDB" id="M1VM85"/>
<name>M1VM85_CYAM1</name>
<dbReference type="EC" id="1.15.1.1" evidence="2"/>
<organism evidence="7 8">
    <name type="scientific">Cyanidioschyzon merolae (strain NIES-3377 / 10D)</name>
    <name type="common">Unicellular red alga</name>
    <dbReference type="NCBI Taxonomy" id="280699"/>
    <lineage>
        <taxon>Eukaryota</taxon>
        <taxon>Rhodophyta</taxon>
        <taxon>Bangiophyceae</taxon>
        <taxon>Cyanidiales</taxon>
        <taxon>Cyanidiaceae</taxon>
        <taxon>Cyanidioschyzon</taxon>
    </lineage>
</organism>
<evidence type="ECO:0000259" key="6">
    <source>
        <dbReference type="Pfam" id="PF02777"/>
    </source>
</evidence>
<dbReference type="Pfam" id="PF00081">
    <property type="entry name" value="Sod_Fe_N"/>
    <property type="match status" value="1"/>
</dbReference>
<dbReference type="GeneID" id="16998082"/>
<dbReference type="eggNOG" id="KOG0876">
    <property type="taxonomic scope" value="Eukaryota"/>
</dbReference>
<dbReference type="SUPFAM" id="SSF46609">
    <property type="entry name" value="Fe,Mn superoxide dismutase (SOD), N-terminal domain"/>
    <property type="match status" value="1"/>
</dbReference>
<sequence length="315" mass="35027">MRATFKSTAFLQVYGGGTTPCSNRHRLRRQTWTLGRRRSGYKCASVAALSLTQRTEYSRRELLRAFSLLPATAVFAYTAAMTVQQAAAAVAPSTTGAPATAPKTGAEIPVAPLPYPYNALEPVIDAKTMRLHHDKHFAGYVSKTNAALNEEQRRTFPAILSRLSTISDRALRETVRNQGGGAINHRIFFQTMRAPVADAQKNVPDGALGDAIARQFGSFEAFQKEFSRAAKSLFGSGWIWLFELGNSTRRELRIGTFANQDSPLMQGNLPLLGLDVWEHAYYLRYGPDRGAYVDAWWRVVNWPAVARIFESRQLP</sequence>
<dbReference type="Gene3D" id="1.10.287.990">
    <property type="entry name" value="Fe,Mn superoxide dismutase (SOD) domain"/>
    <property type="match status" value="1"/>
</dbReference>
<evidence type="ECO:0000256" key="4">
    <source>
        <dbReference type="ARBA" id="ARBA00023002"/>
    </source>
</evidence>
<dbReference type="GO" id="GO:0046872">
    <property type="term" value="F:metal ion binding"/>
    <property type="evidence" value="ECO:0007669"/>
    <property type="project" value="UniProtKB-KW"/>
</dbReference>
<dbReference type="PANTHER" id="PTHR43595:SF2">
    <property type="entry name" value="SMALL RIBOSOMAL SUBUNIT PROTEIN MS42"/>
    <property type="match status" value="1"/>
</dbReference>
<dbReference type="PRINTS" id="PR01703">
    <property type="entry name" value="MNSODISMTASE"/>
</dbReference>
<accession>M1VM85</accession>
<dbReference type="Gene3D" id="3.55.40.20">
    <property type="entry name" value="Iron/manganese superoxide dismutase, C-terminal domain"/>
    <property type="match status" value="1"/>
</dbReference>
<dbReference type="STRING" id="280699.M1VM85"/>
<dbReference type="GO" id="GO:0005737">
    <property type="term" value="C:cytoplasm"/>
    <property type="evidence" value="ECO:0007669"/>
    <property type="project" value="TreeGrafter"/>
</dbReference>
<evidence type="ECO:0000256" key="1">
    <source>
        <dbReference type="ARBA" id="ARBA00008714"/>
    </source>
</evidence>
<dbReference type="Gramene" id="CMT028CT">
    <property type="protein sequence ID" value="CMT028CT"/>
    <property type="gene ID" value="CMT028C"/>
</dbReference>
<dbReference type="RefSeq" id="XP_005539094.1">
    <property type="nucleotide sequence ID" value="XM_005539037.1"/>
</dbReference>
<evidence type="ECO:0000256" key="3">
    <source>
        <dbReference type="ARBA" id="ARBA00022723"/>
    </source>
</evidence>
<evidence type="ECO:0000259" key="5">
    <source>
        <dbReference type="Pfam" id="PF00081"/>
    </source>
</evidence>
<dbReference type="KEGG" id="cme:CYME_CMT028C"/>
<keyword evidence="3" id="KW-0479">Metal-binding</keyword>
<dbReference type="Pfam" id="PF02777">
    <property type="entry name" value="Sod_Fe_C"/>
    <property type="match status" value="1"/>
</dbReference>
<dbReference type="FunFam" id="3.55.40.20:FF:000004">
    <property type="entry name" value="Superoxide dismutase [Fe]"/>
    <property type="match status" value="1"/>
</dbReference>
<dbReference type="InterPro" id="IPR019833">
    <property type="entry name" value="Mn/Fe_SOD_BS"/>
</dbReference>
<reference evidence="7 8" key="1">
    <citation type="journal article" date="2004" name="Nature">
        <title>Genome sequence of the ultrasmall unicellular red alga Cyanidioschyzon merolae 10D.</title>
        <authorList>
            <person name="Matsuzaki M."/>
            <person name="Misumi O."/>
            <person name="Shin-i T."/>
            <person name="Maruyama S."/>
            <person name="Takahara M."/>
            <person name="Miyagishima S."/>
            <person name="Mori T."/>
            <person name="Nishida K."/>
            <person name="Yagisawa F."/>
            <person name="Nishida K."/>
            <person name="Yoshida Y."/>
            <person name="Nishimura Y."/>
            <person name="Nakao S."/>
            <person name="Kobayashi T."/>
            <person name="Momoyama Y."/>
            <person name="Higashiyama T."/>
            <person name="Minoda A."/>
            <person name="Sano M."/>
            <person name="Nomoto H."/>
            <person name="Oishi K."/>
            <person name="Hayashi H."/>
            <person name="Ohta F."/>
            <person name="Nishizaka S."/>
            <person name="Haga S."/>
            <person name="Miura S."/>
            <person name="Morishita T."/>
            <person name="Kabeya Y."/>
            <person name="Terasawa K."/>
            <person name="Suzuki Y."/>
            <person name="Ishii Y."/>
            <person name="Asakawa S."/>
            <person name="Takano H."/>
            <person name="Ohta N."/>
            <person name="Kuroiwa H."/>
            <person name="Tanaka K."/>
            <person name="Shimizu N."/>
            <person name="Sugano S."/>
            <person name="Sato N."/>
            <person name="Nozaki H."/>
            <person name="Ogasawara N."/>
            <person name="Kohara Y."/>
            <person name="Kuroiwa T."/>
        </authorList>
    </citation>
    <scope>NUCLEOTIDE SEQUENCE [LARGE SCALE GENOMIC DNA]</scope>
    <source>
        <strain evidence="7 8">10D</strain>
    </source>
</reference>
<keyword evidence="8" id="KW-1185">Reference proteome</keyword>
<dbReference type="InterPro" id="IPR036324">
    <property type="entry name" value="Mn/Fe_SOD_N_sf"/>
</dbReference>
<feature type="domain" description="Manganese/iron superoxide dismutase N-terminal" evidence="5">
    <location>
        <begin position="112"/>
        <end position="192"/>
    </location>
</feature>
<dbReference type="OrthoDB" id="4941at2759"/>
<dbReference type="InterPro" id="IPR036314">
    <property type="entry name" value="SOD_C_sf"/>
</dbReference>
<reference evidence="7 8" key="2">
    <citation type="journal article" date="2007" name="BMC Biol.">
        <title>A 100%-complete sequence reveals unusually simple genomic features in the hot-spring red alga Cyanidioschyzon merolae.</title>
        <authorList>
            <person name="Nozaki H."/>
            <person name="Takano H."/>
            <person name="Misumi O."/>
            <person name="Terasawa K."/>
            <person name="Matsuzaki M."/>
            <person name="Maruyama S."/>
            <person name="Nishida K."/>
            <person name="Yagisawa F."/>
            <person name="Yoshida Y."/>
            <person name="Fujiwara T."/>
            <person name="Takio S."/>
            <person name="Tamura K."/>
            <person name="Chung S.J."/>
            <person name="Nakamura S."/>
            <person name="Kuroiwa H."/>
            <person name="Tanaka K."/>
            <person name="Sato N."/>
            <person name="Kuroiwa T."/>
        </authorList>
    </citation>
    <scope>NUCLEOTIDE SEQUENCE [LARGE SCALE GENOMIC DNA]</scope>
    <source>
        <strain evidence="7 8">10D</strain>
    </source>
</reference>
<dbReference type="GO" id="GO:0004784">
    <property type="term" value="F:superoxide dismutase activity"/>
    <property type="evidence" value="ECO:0007669"/>
    <property type="project" value="UniProtKB-EC"/>
</dbReference>